<dbReference type="AlphaFoldDB" id="A0A9Q4GJV5"/>
<keyword evidence="4" id="KW-1185">Reference proteome</keyword>
<reference evidence="3" key="1">
    <citation type="submission" date="2022-09" db="EMBL/GenBank/DDBJ databases">
        <title>Haloadaptaus new haloarchaeum isolated from saline soil.</title>
        <authorList>
            <person name="Duran-Viseras A."/>
            <person name="Sanchez-Porro C."/>
            <person name="Ventosa A."/>
        </authorList>
    </citation>
    <scope>NUCLEOTIDE SEQUENCE</scope>
    <source>
        <strain evidence="3">F3-133</strain>
    </source>
</reference>
<sequence>MVSLEPGETQNVDLSAEVDTDNDEEVILSVSTEDSTEVKAVSTGDRSVDDQSVGGLGGGSVSPANFTEQTTVSVSSDDGRVEVEVTNTGVSEGDTTVELVHGDDVVDTAPVRSLPGYLSEIVSLSYGSVAGEYEVVVDGESIDTFTVEDDGDDTENETEHGSQDGDEASDADDTSDEEIDNENGTDGDEEATEAGGVDDGNETETDGGENLPGFTAVAVVLALIGMLAYRNRR</sequence>
<dbReference type="EMBL" id="RKLV01000010">
    <property type="protein sequence ID" value="MCX2819591.1"/>
    <property type="molecule type" value="Genomic_DNA"/>
</dbReference>
<dbReference type="RefSeq" id="WP_266087989.1">
    <property type="nucleotide sequence ID" value="NZ_RKLV01000010.1"/>
</dbReference>
<feature type="compositionally biased region" description="Acidic residues" evidence="1">
    <location>
        <begin position="164"/>
        <end position="192"/>
    </location>
</feature>
<feature type="compositionally biased region" description="Acidic residues" evidence="1">
    <location>
        <begin position="16"/>
        <end position="26"/>
    </location>
</feature>
<organism evidence="3 4">
    <name type="scientific">Halorutilus salinus</name>
    <dbReference type="NCBI Taxonomy" id="2487751"/>
    <lineage>
        <taxon>Archaea</taxon>
        <taxon>Methanobacteriati</taxon>
        <taxon>Methanobacteriota</taxon>
        <taxon>Stenosarchaea group</taxon>
        <taxon>Halobacteria</taxon>
        <taxon>Halorutilales</taxon>
        <taxon>Halorutilaceae</taxon>
        <taxon>Halorutilus</taxon>
    </lineage>
</organism>
<accession>A0A9Q4GJV5</accession>
<evidence type="ECO:0000256" key="1">
    <source>
        <dbReference type="SAM" id="MobiDB-lite"/>
    </source>
</evidence>
<keyword evidence="2" id="KW-0472">Membrane</keyword>
<feature type="region of interest" description="Disordered" evidence="1">
    <location>
        <begin position="145"/>
        <end position="212"/>
    </location>
</feature>
<proteinExistence type="predicted"/>
<feature type="region of interest" description="Disordered" evidence="1">
    <location>
        <begin position="1"/>
        <end position="79"/>
    </location>
</feature>
<dbReference type="Proteomes" id="UP001149411">
    <property type="component" value="Unassembled WGS sequence"/>
</dbReference>
<feature type="compositionally biased region" description="Polar residues" evidence="1">
    <location>
        <begin position="63"/>
        <end position="76"/>
    </location>
</feature>
<comment type="caution">
    <text evidence="3">The sequence shown here is derived from an EMBL/GenBank/DDBJ whole genome shotgun (WGS) entry which is preliminary data.</text>
</comment>
<protein>
    <submittedName>
        <fullName evidence="3">Uncharacterized protein</fullName>
    </submittedName>
</protein>
<feature type="transmembrane region" description="Helical" evidence="2">
    <location>
        <begin position="211"/>
        <end position="229"/>
    </location>
</feature>
<evidence type="ECO:0000313" key="3">
    <source>
        <dbReference type="EMBL" id="MCX2819591.1"/>
    </source>
</evidence>
<keyword evidence="2" id="KW-1133">Transmembrane helix</keyword>
<evidence type="ECO:0000256" key="2">
    <source>
        <dbReference type="SAM" id="Phobius"/>
    </source>
</evidence>
<feature type="compositionally biased region" description="Acidic residues" evidence="1">
    <location>
        <begin position="145"/>
        <end position="156"/>
    </location>
</feature>
<gene>
    <name evidence="3" type="ORF">EGH25_09550</name>
</gene>
<keyword evidence="2" id="KW-0812">Transmembrane</keyword>
<evidence type="ECO:0000313" key="4">
    <source>
        <dbReference type="Proteomes" id="UP001149411"/>
    </source>
</evidence>
<name>A0A9Q4GJV5_9EURY</name>